<feature type="domain" description="Hen1 N-terminal" evidence="15">
    <location>
        <begin position="15"/>
        <end position="256"/>
    </location>
</feature>
<protein>
    <recommendedName>
        <fullName evidence="3">Small RNA 2'-O-methyltransferase</fullName>
        <ecNumber evidence="11">2.1.1.386</ecNumber>
    </recommendedName>
</protein>
<dbReference type="Gene3D" id="3.40.50.150">
    <property type="entry name" value="Vaccinia Virus protein VP39"/>
    <property type="match status" value="1"/>
</dbReference>
<dbReference type="SUPFAM" id="SSF56300">
    <property type="entry name" value="Metallo-dependent phosphatases"/>
    <property type="match status" value="1"/>
</dbReference>
<organism evidence="16 17">
    <name type="scientific">Geodia barretti</name>
    <name type="common">Barrett's horny sponge</name>
    <dbReference type="NCBI Taxonomy" id="519541"/>
    <lineage>
        <taxon>Eukaryota</taxon>
        <taxon>Metazoa</taxon>
        <taxon>Porifera</taxon>
        <taxon>Demospongiae</taxon>
        <taxon>Heteroscleromorpha</taxon>
        <taxon>Tetractinellida</taxon>
        <taxon>Astrophorina</taxon>
        <taxon>Geodiidae</taxon>
        <taxon>Geodia</taxon>
    </lineage>
</organism>
<dbReference type="Pfam" id="PF00149">
    <property type="entry name" value="Metallophos"/>
    <property type="match status" value="1"/>
</dbReference>
<dbReference type="InterPro" id="IPR013217">
    <property type="entry name" value="Methyltransf_12"/>
</dbReference>
<evidence type="ECO:0000256" key="3">
    <source>
        <dbReference type="ARBA" id="ARBA00021330"/>
    </source>
</evidence>
<evidence type="ECO:0000259" key="13">
    <source>
        <dbReference type="Pfam" id="PF00149"/>
    </source>
</evidence>
<gene>
    <name evidence="16" type="ORF">GBAR_LOCUS23243</name>
</gene>
<evidence type="ECO:0000256" key="10">
    <source>
        <dbReference type="ARBA" id="ARBA00023158"/>
    </source>
</evidence>
<keyword evidence="5" id="KW-0808">Transferase</keyword>
<dbReference type="InterPro" id="IPR004843">
    <property type="entry name" value="Calcineurin-like_PHP"/>
</dbReference>
<evidence type="ECO:0000256" key="5">
    <source>
        <dbReference type="ARBA" id="ARBA00022679"/>
    </source>
</evidence>
<proteinExistence type="inferred from homology"/>
<dbReference type="InterPro" id="IPR024740">
    <property type="entry name" value="Hen1_N"/>
</dbReference>
<dbReference type="PANTHER" id="PTHR21404">
    <property type="entry name" value="HEN1"/>
    <property type="match status" value="1"/>
</dbReference>
<dbReference type="Pfam" id="PF12623">
    <property type="entry name" value="Hen1_L"/>
    <property type="match status" value="1"/>
</dbReference>
<dbReference type="AlphaFoldDB" id="A0AA35X2P2"/>
<dbReference type="EC" id="2.1.1.386" evidence="11"/>
<dbReference type="Proteomes" id="UP001174909">
    <property type="component" value="Unassembled WGS sequence"/>
</dbReference>
<dbReference type="NCBIfam" id="TIGR04074">
    <property type="entry name" value="bacter_Hen1"/>
    <property type="match status" value="1"/>
</dbReference>
<dbReference type="CDD" id="cd02440">
    <property type="entry name" value="AdoMet_MTases"/>
    <property type="match status" value="1"/>
</dbReference>
<dbReference type="EMBL" id="CASHTH010003220">
    <property type="protein sequence ID" value="CAI8041889.1"/>
    <property type="molecule type" value="Genomic_DNA"/>
</dbReference>
<dbReference type="InterPro" id="IPR038546">
    <property type="entry name" value="Hen1_N_sf"/>
</dbReference>
<evidence type="ECO:0000256" key="6">
    <source>
        <dbReference type="ARBA" id="ARBA00022691"/>
    </source>
</evidence>
<dbReference type="InterPro" id="IPR006186">
    <property type="entry name" value="Ser/Thr-sp_prot-phosphatase"/>
</dbReference>
<dbReference type="Pfam" id="PF13671">
    <property type="entry name" value="AAA_33"/>
    <property type="match status" value="1"/>
</dbReference>
<keyword evidence="6" id="KW-0949">S-adenosyl-L-methionine</keyword>
<comment type="caution">
    <text evidence="16">The sequence shown here is derived from an EMBL/GenBank/DDBJ whole genome shotgun (WGS) entry which is preliminary data.</text>
</comment>
<dbReference type="Gene3D" id="3.60.21.10">
    <property type="match status" value="1"/>
</dbReference>
<dbReference type="GO" id="GO:0003723">
    <property type="term" value="F:RNA binding"/>
    <property type="evidence" value="ECO:0007669"/>
    <property type="project" value="UniProtKB-KW"/>
</dbReference>
<dbReference type="InterPro" id="IPR026610">
    <property type="entry name" value="Hen1"/>
</dbReference>
<evidence type="ECO:0000256" key="12">
    <source>
        <dbReference type="ARBA" id="ARBA00048418"/>
    </source>
</evidence>
<feature type="domain" description="Calcineurin-like phosphoesterase" evidence="13">
    <location>
        <begin position="618"/>
        <end position="703"/>
    </location>
</feature>
<evidence type="ECO:0000313" key="16">
    <source>
        <dbReference type="EMBL" id="CAI8041889.1"/>
    </source>
</evidence>
<dbReference type="GO" id="GO:0046872">
    <property type="term" value="F:metal ion binding"/>
    <property type="evidence" value="ECO:0007669"/>
    <property type="project" value="UniProtKB-KW"/>
</dbReference>
<reference evidence="16" key="1">
    <citation type="submission" date="2023-03" db="EMBL/GenBank/DDBJ databases">
        <authorList>
            <person name="Steffen K."/>
            <person name="Cardenas P."/>
        </authorList>
    </citation>
    <scope>NUCLEOTIDE SEQUENCE</scope>
</reference>
<feature type="domain" description="Methyltransferase type 12" evidence="14">
    <location>
        <begin position="305"/>
        <end position="408"/>
    </location>
</feature>
<dbReference type="InterPro" id="IPR024026">
    <property type="entry name" value="3'-RNA_MeTfrase_Hen1_bac"/>
</dbReference>
<evidence type="ECO:0000256" key="11">
    <source>
        <dbReference type="ARBA" id="ARBA00035025"/>
    </source>
</evidence>
<keyword evidence="10" id="KW-0943">RNA-mediated gene silencing</keyword>
<dbReference type="GO" id="GO:0001510">
    <property type="term" value="P:RNA methylation"/>
    <property type="evidence" value="ECO:0007669"/>
    <property type="project" value="InterPro"/>
</dbReference>
<sequence length="751" mass="82497">MTLNARCVCPTIDAVLLTISTTHQPATDLGFLLHKNPGRLQSFTLPFGRADVFYPEAESDRCTVALLLDIDPVGLVRHKSGAPSSGGWLEQYVNDRPYVASSHLSVAIASVFGSALAGASKERPELAESAIPLEARIAAVPSREGADLIRSLFEPLGYTVETHGHPLDTRFPEWGASPYFSVHLTSESRLRDLLAHLYVLLPVLDDNKHYWVGDDEVEKLMRFGEGWLGNHPQRDLISFRYLKHQRGLVRQALDQLFEAGQADPGVTAARQEQEEERLETPLRLGEQRIQAVLATLRMLGATKVLDLGCGEGRLIGELLGEPAIRSITGLDVSHRALETARLRLHLDTLPAQQRDHITLLHGSLTYRDKRLSGFDAAVAMEVIEHIDAPRLDAFEEVVFGSAKPGAVLITTPNAEYNTLFGGLPAGAFRHRDHRFEWTRGQFQAWARQAADRRKYDIAIPELCLVALIGPTGSGKSSFAASHFMPTEVVSSDICRAMVADDATDQAATPDAFALLNFIAATRLRAGRLTVIDATSVQPQARKSLVALAREHDCLPNVPDRQFGSQVVRRQADQLRRSLRGLKREGFRHVFVLDSPEEVEAATIERVPLWVNLQHEHGPFDIIGDVHGCYDELVILLERLGYRLETSAGADGETGFSASHPEGRKAVFVGDLVDRGPGVAEVLKLVMGMVSGGVALCVAGNHESKLVRKLRGRNVQVSHGLAESLAQLELESPTFRQRVAQFLDGLISHYCA</sequence>
<dbReference type="PRINTS" id="PR00114">
    <property type="entry name" value="STPHPHTASE"/>
</dbReference>
<dbReference type="PANTHER" id="PTHR21404:SF3">
    <property type="entry name" value="SMALL RNA 2'-O-METHYLTRANSFERASE"/>
    <property type="match status" value="1"/>
</dbReference>
<accession>A0AA35X2P2</accession>
<keyword evidence="17" id="KW-1185">Reference proteome</keyword>
<dbReference type="SUPFAM" id="SSF53335">
    <property type="entry name" value="S-adenosyl-L-methionine-dependent methyltransferases"/>
    <property type="match status" value="1"/>
</dbReference>
<evidence type="ECO:0000259" key="15">
    <source>
        <dbReference type="Pfam" id="PF12623"/>
    </source>
</evidence>
<dbReference type="InterPro" id="IPR029052">
    <property type="entry name" value="Metallo-depent_PP-like"/>
</dbReference>
<dbReference type="InterPro" id="IPR027417">
    <property type="entry name" value="P-loop_NTPase"/>
</dbReference>
<keyword evidence="7" id="KW-0479">Metal-binding</keyword>
<dbReference type="Gene3D" id="3.30.1610.20">
    <property type="entry name" value="Hen1, N-terminal domain"/>
    <property type="match status" value="1"/>
</dbReference>
<dbReference type="SUPFAM" id="SSF52540">
    <property type="entry name" value="P-loop containing nucleoside triphosphate hydrolases"/>
    <property type="match status" value="1"/>
</dbReference>
<dbReference type="GO" id="GO:0090486">
    <property type="term" value="F:small RNA 2'-O-methyltransferase activity"/>
    <property type="evidence" value="ECO:0007669"/>
    <property type="project" value="UniProtKB-EC"/>
</dbReference>
<comment type="cofactor">
    <cofactor evidence="1">
        <name>Mg(2+)</name>
        <dbReference type="ChEBI" id="CHEBI:18420"/>
    </cofactor>
</comment>
<evidence type="ECO:0000313" key="17">
    <source>
        <dbReference type="Proteomes" id="UP001174909"/>
    </source>
</evidence>
<evidence type="ECO:0000256" key="8">
    <source>
        <dbReference type="ARBA" id="ARBA00022842"/>
    </source>
</evidence>
<keyword evidence="9" id="KW-0694">RNA-binding</keyword>
<evidence type="ECO:0000256" key="9">
    <source>
        <dbReference type="ARBA" id="ARBA00022884"/>
    </source>
</evidence>
<evidence type="ECO:0000259" key="14">
    <source>
        <dbReference type="Pfam" id="PF08242"/>
    </source>
</evidence>
<dbReference type="GO" id="GO:0031047">
    <property type="term" value="P:regulatory ncRNA-mediated gene silencing"/>
    <property type="evidence" value="ECO:0007669"/>
    <property type="project" value="UniProtKB-KW"/>
</dbReference>
<dbReference type="InterPro" id="IPR029063">
    <property type="entry name" value="SAM-dependent_MTases_sf"/>
</dbReference>
<keyword evidence="8" id="KW-0460">Magnesium</keyword>
<dbReference type="GO" id="GO:0016787">
    <property type="term" value="F:hydrolase activity"/>
    <property type="evidence" value="ECO:0007669"/>
    <property type="project" value="InterPro"/>
</dbReference>
<comment type="similarity">
    <text evidence="2">Belongs to the methyltransferase superfamily. HEN1 family.</text>
</comment>
<keyword evidence="4" id="KW-0489">Methyltransferase</keyword>
<name>A0AA35X2P2_GEOBA</name>
<evidence type="ECO:0000256" key="2">
    <source>
        <dbReference type="ARBA" id="ARBA00009026"/>
    </source>
</evidence>
<comment type="catalytic activity">
    <reaction evidence="12">
        <text>small RNA 3'-end nucleotide + S-adenosyl-L-methionine = small RNA 3'-end 2'-O-methylnucleotide + S-adenosyl-L-homocysteine + H(+)</text>
        <dbReference type="Rhea" id="RHEA:37887"/>
        <dbReference type="Rhea" id="RHEA-COMP:10415"/>
        <dbReference type="Rhea" id="RHEA-COMP:10416"/>
        <dbReference type="ChEBI" id="CHEBI:15378"/>
        <dbReference type="ChEBI" id="CHEBI:57856"/>
        <dbReference type="ChEBI" id="CHEBI:59789"/>
        <dbReference type="ChEBI" id="CHEBI:74896"/>
        <dbReference type="ChEBI" id="CHEBI:74898"/>
        <dbReference type="EC" id="2.1.1.386"/>
    </reaction>
</comment>
<evidence type="ECO:0000256" key="1">
    <source>
        <dbReference type="ARBA" id="ARBA00001946"/>
    </source>
</evidence>
<evidence type="ECO:0000256" key="4">
    <source>
        <dbReference type="ARBA" id="ARBA00022603"/>
    </source>
</evidence>
<dbReference type="Pfam" id="PF08242">
    <property type="entry name" value="Methyltransf_12"/>
    <property type="match status" value="1"/>
</dbReference>
<evidence type="ECO:0000256" key="7">
    <source>
        <dbReference type="ARBA" id="ARBA00022723"/>
    </source>
</evidence>